<dbReference type="PANTHER" id="PTHR40050">
    <property type="entry name" value="INNER SPORE COAT PROTEIN H"/>
    <property type="match status" value="1"/>
</dbReference>
<evidence type="ECO:0000259" key="2">
    <source>
        <dbReference type="PROSITE" id="PS51841"/>
    </source>
</evidence>
<evidence type="ECO:0000313" key="4">
    <source>
        <dbReference type="Proteomes" id="UP001472866"/>
    </source>
</evidence>
<keyword evidence="4" id="KW-1185">Reference proteome</keyword>
<feature type="chain" id="PRO_5043679842" evidence="1">
    <location>
        <begin position="23"/>
        <end position="1048"/>
    </location>
</feature>
<dbReference type="InterPro" id="IPR001322">
    <property type="entry name" value="Lamin_tail_dom"/>
</dbReference>
<dbReference type="Pfam" id="PF08757">
    <property type="entry name" value="CotH"/>
    <property type="match status" value="2"/>
</dbReference>
<dbReference type="Gene3D" id="2.60.40.1260">
    <property type="entry name" value="Lamin Tail domain"/>
    <property type="match status" value="1"/>
</dbReference>
<protein>
    <submittedName>
        <fullName evidence="3">Spore coat protein CotH</fullName>
    </submittedName>
</protein>
<dbReference type="Pfam" id="PF00932">
    <property type="entry name" value="LTD"/>
    <property type="match status" value="1"/>
</dbReference>
<proteinExistence type="predicted"/>
<organism evidence="3 4">
    <name type="scientific">Chloropicon roscoffensis</name>
    <dbReference type="NCBI Taxonomy" id="1461544"/>
    <lineage>
        <taxon>Eukaryota</taxon>
        <taxon>Viridiplantae</taxon>
        <taxon>Chlorophyta</taxon>
        <taxon>Chloropicophyceae</taxon>
        <taxon>Chloropicales</taxon>
        <taxon>Chloropicaceae</taxon>
        <taxon>Chloropicon</taxon>
    </lineage>
</organism>
<sequence length="1048" mass="118054">MFGVRRGAGLVLLCFLVITAHAAVAQLLLPSSFVSSDRVQVPRIALQDLEDLPDHFVALSDAELGIEETRERVTVDGAPCSLPIRVGDDQWANDCVPWWDGQEWCVVEEEDGEGSWHVCQRGWSTPHDRRVGGRTMQQVTVGNLLDSLRLPSEEESPAQPEPEPKLEFVLPERDEPTLSGPVVITEFMASNKRTFLDPSDGSYPDWIEIHNESPEEVDLGGWRLTNDRDAPEKWTFPRGTVLGPMKYLLVLASGAEGAADSQAEEAEGLALAPGELLRTSFKLDSKGGYLALLSPAGSVASEYDYPPQLEDVSFGRAEGQLLDFMSRARGGGSEAGEGEKKQIWFLMTPTPRMRNSNKRMMGPVLRRVTENPEARPEAGEDFAINATVYLEYGASSLPSVTLFYKTGYMADTMIEMKPTRDMDDAGGVVYSAKIPGVVLVPGGMVRWYVTARQGAKSLSTTRAPRVKAVGYPQYYGTVVNSRNEGKTNLPMMHFFSANEYNAMSKNGGVAQVFYDGRFYDNVKTRRRGQTTITWEKPKLKLDFKGKVFKFADGEKKVEEFNLQSHYFELGSQTYMREDLGSQVLLEAGVPTPIVFPLDLWVNGRFYGLYSFVEQIDDSFLKRNDLPKGPLYKAWHQWKSNLRWDIETDQMQWAYRKGNMKDVEVLSDQLGSYDDLKNFTLGLVGKGTTWDSWKRSTYLFQHVNIPEAINEMAAQNLVLNQDRLTKNYYVYHDPETSEWAKLPWDLEAAFGLSPKLGGEASQFYCVLECEQFNSPLYGDSEHPQDIRDFFDGSRWNRRLQFLYVPPPYYGYPPPYQHHSRKEQEWTCEKPGEEGTGCFGKEGPRYADGTFNYLSDALLDVSETREMYLRRLRTLMDQFMNGKLEQMVTRHYELIRPSAKLDNQVWKRGDIDEGYEQLLTEQLPQRREQLYDTYGPRGEGLIPGAQKKDPRAGISAFPREGLLVVANEESEAVDISGWRVKGDAKFEFKPGTVIPSKSKVVVCADVLACKASGRFAKARVMKLGPYKGALKEQGEGIELLDSGGRVVSKV</sequence>
<accession>A0AAX4P601</accession>
<dbReference type="PROSITE" id="PS51841">
    <property type="entry name" value="LTD"/>
    <property type="match status" value="1"/>
</dbReference>
<dbReference type="PANTHER" id="PTHR40050:SF1">
    <property type="entry name" value="INNER SPORE COAT PROTEIN H"/>
    <property type="match status" value="1"/>
</dbReference>
<feature type="domain" description="LTD" evidence="2">
    <location>
        <begin position="172"/>
        <end position="307"/>
    </location>
</feature>
<gene>
    <name evidence="3" type="ORF">HKI87_04g28490</name>
</gene>
<evidence type="ECO:0000256" key="1">
    <source>
        <dbReference type="SAM" id="SignalP"/>
    </source>
</evidence>
<dbReference type="InterPro" id="IPR014867">
    <property type="entry name" value="Spore_coat_CotH_CotH2/3/7"/>
</dbReference>
<dbReference type="Proteomes" id="UP001472866">
    <property type="component" value="Chromosome 04"/>
</dbReference>
<evidence type="ECO:0000313" key="3">
    <source>
        <dbReference type="EMBL" id="WZN61314.1"/>
    </source>
</evidence>
<reference evidence="3 4" key="1">
    <citation type="submission" date="2024-03" db="EMBL/GenBank/DDBJ databases">
        <title>Complete genome sequence of the green alga Chloropicon roscoffensis RCC1871.</title>
        <authorList>
            <person name="Lemieux C."/>
            <person name="Pombert J.-F."/>
            <person name="Otis C."/>
            <person name="Turmel M."/>
        </authorList>
    </citation>
    <scope>NUCLEOTIDE SEQUENCE [LARGE SCALE GENOMIC DNA]</scope>
    <source>
        <strain evidence="3 4">RCC1871</strain>
    </source>
</reference>
<dbReference type="AlphaFoldDB" id="A0AAX4P601"/>
<name>A0AAX4P601_9CHLO</name>
<feature type="signal peptide" evidence="1">
    <location>
        <begin position="1"/>
        <end position="22"/>
    </location>
</feature>
<dbReference type="EMBL" id="CP151504">
    <property type="protein sequence ID" value="WZN61314.1"/>
    <property type="molecule type" value="Genomic_DNA"/>
</dbReference>
<dbReference type="InterPro" id="IPR036415">
    <property type="entry name" value="Lamin_tail_dom_sf"/>
</dbReference>
<keyword evidence="3" id="KW-0167">Capsid protein</keyword>
<keyword evidence="3" id="KW-0946">Virion</keyword>
<dbReference type="SUPFAM" id="SSF74853">
    <property type="entry name" value="Lamin A/C globular tail domain"/>
    <property type="match status" value="1"/>
</dbReference>
<keyword evidence="1" id="KW-0732">Signal</keyword>